<sequence>MRHAESVVDQTDSDAQEVMLTGSGDSGEGFAVVEPTFEDNVDEIEEFANLQHLREVYEAEAAQRDESENIGETCEQELEIEQPSHLLAETVLARELLNFIYADECPNTPVTDAEEYMRPHAFVISTHRDDPRRSCRCLVKRCETRGREEPGIQPHLFSGAQQKAAVGMSRINPHEAEMVCKLALYLSRCGVPHKSLAILTPYRGQLLLMRKTLLQEVEMVEELAKAPSCILSTVDRFQGDEADVVIVSLVNRKTPFEKLRNRMIVLLSRARIEMYIVGNATDFRESQHWQTVMEVLSRPAPSDSAKHLQRRKRTLVRGLEMHCRYAARSIANQLPLQMTSTGRSLHHMREVGGLAVPPTPTSASLSRSYQCELGVVEKYDCDVQVSVHFPRGHDRQIQCWKSEILLKIKSSGQRALRARGIHTYPTCKHQRTCSCAEYTLWTNRGIEPPSMEPVCALARQQPSTYPIMRVACSVAQTLRTWSGGKCAYGVVNEGHAYELKDLTCREQVTFVVSVGMKARSKARQHLSTRPLRLRALAE</sequence>
<name>A0AAV2Z8C6_9STRA</name>
<dbReference type="GO" id="GO:0031048">
    <property type="term" value="P:regulatory ncRNA-mediated heterochromatin formation"/>
    <property type="evidence" value="ECO:0007669"/>
    <property type="project" value="TreeGrafter"/>
</dbReference>
<dbReference type="GO" id="GO:0031380">
    <property type="term" value="C:nuclear RNA-directed RNA polymerase complex"/>
    <property type="evidence" value="ECO:0007669"/>
    <property type="project" value="TreeGrafter"/>
</dbReference>
<protein>
    <recommendedName>
        <fullName evidence="2">DNA2/NAM7 helicase-like C-terminal domain-containing protein</fullName>
    </recommendedName>
</protein>
<dbReference type="InterPro" id="IPR045055">
    <property type="entry name" value="DNA2/NAM7-like"/>
</dbReference>
<keyword evidence="4" id="KW-1185">Reference proteome</keyword>
<dbReference type="InterPro" id="IPR027417">
    <property type="entry name" value="P-loop_NTPase"/>
</dbReference>
<dbReference type="InterPro" id="IPR041679">
    <property type="entry name" value="DNA2/NAM7-like_C"/>
</dbReference>
<dbReference type="PANTHER" id="PTHR10887">
    <property type="entry name" value="DNA2/NAM7 HELICASE FAMILY"/>
    <property type="match status" value="1"/>
</dbReference>
<feature type="region of interest" description="Disordered" evidence="1">
    <location>
        <begin position="1"/>
        <end position="29"/>
    </location>
</feature>
<reference evidence="3" key="2">
    <citation type="journal article" date="2023" name="Microbiol Resour">
        <title>Decontamination and Annotation of the Draft Genome Sequence of the Oomycete Lagenidium giganteum ARSEF 373.</title>
        <authorList>
            <person name="Morgan W.R."/>
            <person name="Tartar A."/>
        </authorList>
    </citation>
    <scope>NUCLEOTIDE SEQUENCE</scope>
    <source>
        <strain evidence="3">ARSEF 373</strain>
    </source>
</reference>
<reference evidence="3" key="1">
    <citation type="submission" date="2022-11" db="EMBL/GenBank/DDBJ databases">
        <authorList>
            <person name="Morgan W.R."/>
            <person name="Tartar A."/>
        </authorList>
    </citation>
    <scope>NUCLEOTIDE SEQUENCE</scope>
    <source>
        <strain evidence="3">ARSEF 373</strain>
    </source>
</reference>
<dbReference type="SUPFAM" id="SSF52540">
    <property type="entry name" value="P-loop containing nucleoside triphosphate hydrolases"/>
    <property type="match status" value="1"/>
</dbReference>
<gene>
    <name evidence="3" type="ORF">N0F65_010315</name>
</gene>
<dbReference type="CDD" id="cd18808">
    <property type="entry name" value="SF1_C_Upf1"/>
    <property type="match status" value="1"/>
</dbReference>
<organism evidence="3 4">
    <name type="scientific">Lagenidium giganteum</name>
    <dbReference type="NCBI Taxonomy" id="4803"/>
    <lineage>
        <taxon>Eukaryota</taxon>
        <taxon>Sar</taxon>
        <taxon>Stramenopiles</taxon>
        <taxon>Oomycota</taxon>
        <taxon>Peronosporomycetes</taxon>
        <taxon>Pythiales</taxon>
        <taxon>Pythiaceae</taxon>
    </lineage>
</organism>
<dbReference type="Proteomes" id="UP001146120">
    <property type="component" value="Unassembled WGS sequence"/>
</dbReference>
<evidence type="ECO:0000259" key="2">
    <source>
        <dbReference type="Pfam" id="PF13087"/>
    </source>
</evidence>
<accession>A0AAV2Z8C6</accession>
<evidence type="ECO:0000313" key="3">
    <source>
        <dbReference type="EMBL" id="DBA01664.1"/>
    </source>
</evidence>
<evidence type="ECO:0000313" key="4">
    <source>
        <dbReference type="Proteomes" id="UP001146120"/>
    </source>
</evidence>
<dbReference type="Pfam" id="PF13087">
    <property type="entry name" value="AAA_12"/>
    <property type="match status" value="1"/>
</dbReference>
<dbReference type="PANTHER" id="PTHR10887:SF341">
    <property type="entry name" value="NFX1-TYPE ZINC FINGER-CONTAINING PROTEIN 1"/>
    <property type="match status" value="1"/>
</dbReference>
<comment type="caution">
    <text evidence="3">The sequence shown here is derived from an EMBL/GenBank/DDBJ whole genome shotgun (WGS) entry which is preliminary data.</text>
</comment>
<evidence type="ECO:0000256" key="1">
    <source>
        <dbReference type="SAM" id="MobiDB-lite"/>
    </source>
</evidence>
<proteinExistence type="predicted"/>
<feature type="domain" description="DNA2/NAM7 helicase-like C-terminal" evidence="2">
    <location>
        <begin position="160"/>
        <end position="280"/>
    </location>
</feature>
<dbReference type="Gene3D" id="3.40.50.300">
    <property type="entry name" value="P-loop containing nucleotide triphosphate hydrolases"/>
    <property type="match status" value="1"/>
</dbReference>
<dbReference type="AlphaFoldDB" id="A0AAV2Z8C6"/>
<dbReference type="EMBL" id="DAKRPA010000043">
    <property type="protein sequence ID" value="DBA01664.1"/>
    <property type="molecule type" value="Genomic_DNA"/>
</dbReference>
<dbReference type="InterPro" id="IPR047187">
    <property type="entry name" value="SF1_C_Upf1"/>
</dbReference>